<feature type="compositionally biased region" description="Polar residues" evidence="2">
    <location>
        <begin position="348"/>
        <end position="363"/>
    </location>
</feature>
<dbReference type="FunFam" id="3.40.50.10190:FF:000018">
    <property type="entry name" value="DNA topoisomerase 2-binding protein 1"/>
    <property type="match status" value="1"/>
</dbReference>
<gene>
    <name evidence="4" type="ORF">MEUPH1_LOCUS1335</name>
</gene>
<dbReference type="PROSITE" id="PS50172">
    <property type="entry name" value="BRCT"/>
    <property type="match status" value="6"/>
</dbReference>
<dbReference type="InterPro" id="IPR036420">
    <property type="entry name" value="BRCT_dom_sf"/>
</dbReference>
<feature type="region of interest" description="Disordered" evidence="2">
    <location>
        <begin position="344"/>
        <end position="363"/>
    </location>
</feature>
<name>A0AAV0VJ28_9HEMI</name>
<dbReference type="PANTHER" id="PTHR13561:SF20">
    <property type="entry name" value="DNA TOPOISOMERASE 2-BINDING PROTEIN 1"/>
    <property type="match status" value="1"/>
</dbReference>
<feature type="compositionally biased region" description="Polar residues" evidence="2">
    <location>
        <begin position="972"/>
        <end position="991"/>
    </location>
</feature>
<evidence type="ECO:0000256" key="1">
    <source>
        <dbReference type="ARBA" id="ARBA00022737"/>
    </source>
</evidence>
<feature type="domain" description="BRCT" evidence="3">
    <location>
        <begin position="650"/>
        <end position="747"/>
    </location>
</feature>
<dbReference type="PANTHER" id="PTHR13561">
    <property type="entry name" value="DNA REPLICATION REGULATOR DPB11-RELATED"/>
    <property type="match status" value="1"/>
</dbReference>
<dbReference type="Pfam" id="PF12738">
    <property type="entry name" value="PTCB-BRCT"/>
    <property type="match status" value="2"/>
</dbReference>
<dbReference type="SMART" id="SM00292">
    <property type="entry name" value="BRCT"/>
    <property type="match status" value="7"/>
</dbReference>
<dbReference type="InterPro" id="IPR001357">
    <property type="entry name" value="BRCT_dom"/>
</dbReference>
<dbReference type="Pfam" id="PF16770">
    <property type="entry name" value="RTT107_BRCT_5"/>
    <property type="match status" value="1"/>
</dbReference>
<evidence type="ECO:0000313" key="5">
    <source>
        <dbReference type="Proteomes" id="UP001160148"/>
    </source>
</evidence>
<comment type="caution">
    <text evidence="4">The sequence shown here is derived from an EMBL/GenBank/DDBJ whole genome shotgun (WGS) entry which is preliminary data.</text>
</comment>
<keyword evidence="5" id="KW-1185">Reference proteome</keyword>
<dbReference type="EMBL" id="CARXXK010000001">
    <property type="protein sequence ID" value="CAI6344163.1"/>
    <property type="molecule type" value="Genomic_DNA"/>
</dbReference>
<evidence type="ECO:0000259" key="3">
    <source>
        <dbReference type="PROSITE" id="PS50172"/>
    </source>
</evidence>
<evidence type="ECO:0000256" key="2">
    <source>
        <dbReference type="SAM" id="MobiDB-lite"/>
    </source>
</evidence>
<dbReference type="GO" id="GO:0006270">
    <property type="term" value="P:DNA replication initiation"/>
    <property type="evidence" value="ECO:0007669"/>
    <property type="project" value="TreeGrafter"/>
</dbReference>
<dbReference type="CDD" id="cd17738">
    <property type="entry name" value="BRCT_TopBP1_rpt7"/>
    <property type="match status" value="1"/>
</dbReference>
<reference evidence="4 5" key="1">
    <citation type="submission" date="2023-01" db="EMBL/GenBank/DDBJ databases">
        <authorList>
            <person name="Whitehead M."/>
        </authorList>
    </citation>
    <scope>NUCLEOTIDE SEQUENCE [LARGE SCALE GENOMIC DNA]</scope>
</reference>
<protein>
    <recommendedName>
        <fullName evidence="3">BRCT domain-containing protein</fullName>
    </recommendedName>
</protein>
<feature type="domain" description="BRCT" evidence="3">
    <location>
        <begin position="558"/>
        <end position="645"/>
    </location>
</feature>
<dbReference type="CDD" id="cd17731">
    <property type="entry name" value="BRCT_TopBP1_rpt2_like"/>
    <property type="match status" value="1"/>
</dbReference>
<dbReference type="Gene3D" id="3.40.50.10190">
    <property type="entry name" value="BRCT domain"/>
    <property type="match status" value="8"/>
</dbReference>
<dbReference type="GO" id="GO:0033314">
    <property type="term" value="P:mitotic DNA replication checkpoint signaling"/>
    <property type="evidence" value="ECO:0007669"/>
    <property type="project" value="TreeGrafter"/>
</dbReference>
<dbReference type="Proteomes" id="UP001160148">
    <property type="component" value="Unassembled WGS sequence"/>
</dbReference>
<feature type="region of interest" description="Disordered" evidence="2">
    <location>
        <begin position="890"/>
        <end position="910"/>
    </location>
</feature>
<dbReference type="Pfam" id="PF00533">
    <property type="entry name" value="BRCT"/>
    <property type="match status" value="2"/>
</dbReference>
<feature type="domain" description="BRCT" evidence="3">
    <location>
        <begin position="1073"/>
        <end position="1154"/>
    </location>
</feature>
<evidence type="ECO:0000313" key="4">
    <source>
        <dbReference type="EMBL" id="CAI6344163.1"/>
    </source>
</evidence>
<dbReference type="GO" id="GO:0007095">
    <property type="term" value="P:mitotic G2 DNA damage checkpoint signaling"/>
    <property type="evidence" value="ECO:0007669"/>
    <property type="project" value="TreeGrafter"/>
</dbReference>
<dbReference type="SUPFAM" id="SSF52113">
    <property type="entry name" value="BRCT domain"/>
    <property type="match status" value="6"/>
</dbReference>
<feature type="region of interest" description="Disordered" evidence="2">
    <location>
        <begin position="972"/>
        <end position="995"/>
    </location>
</feature>
<proteinExistence type="predicted"/>
<organism evidence="4 5">
    <name type="scientific">Macrosiphum euphorbiae</name>
    <name type="common">potato aphid</name>
    <dbReference type="NCBI Taxonomy" id="13131"/>
    <lineage>
        <taxon>Eukaryota</taxon>
        <taxon>Metazoa</taxon>
        <taxon>Ecdysozoa</taxon>
        <taxon>Arthropoda</taxon>
        <taxon>Hexapoda</taxon>
        <taxon>Insecta</taxon>
        <taxon>Pterygota</taxon>
        <taxon>Neoptera</taxon>
        <taxon>Paraneoptera</taxon>
        <taxon>Hemiptera</taxon>
        <taxon>Sternorrhyncha</taxon>
        <taxon>Aphidomorpha</taxon>
        <taxon>Aphidoidea</taxon>
        <taxon>Aphididae</taxon>
        <taxon>Macrosiphini</taxon>
        <taxon>Macrosiphum</taxon>
    </lineage>
</organism>
<feature type="domain" description="BRCT" evidence="3">
    <location>
        <begin position="110"/>
        <end position="181"/>
    </location>
</feature>
<feature type="domain" description="BRCT" evidence="3">
    <location>
        <begin position="203"/>
        <end position="292"/>
    </location>
</feature>
<sequence>MWSSRKNTIQVFFVLTEDRVDIENMSETMQLALQDCINHELTTNVISESDVCIMTSLKKSQVFVYDNFEGPAFQHILMAAKQNKAVIVSPICLRTCFIEAISIPENNSPIYTMAMRNIVLSISNLSPKEKERVKEKVEYMGGIFSHNLRDSTTHLMVGKAGSQKHIKAIENGINIMTEKWVDAVWEESIICNIVATDTKFDKFKCPPFYNLEITTSGLEGKDREIIISLVNGNGGKYTPQMKKDETNILILMKPTGQKFTYAQQWGLFCLKPSWIFDSVQKGYIVETRDYIVKNTMLSSTPASSNVKPNFSQNDISEIVAEPKSTIEETINNCDMLKRQKINNHRSQENCTTPKKNNGQSNSKKINYKDILNDLSLPEVKRAGTILDGCKIYFSGFSLSEEEKLKRIVISTGGIRYTELNESITHILVGEFSASLAKLLHSIQEKPHVVNFNWLLESINLKCTAPEEQFLAMDSSHSFTPESPSPLSKKGLYMMKNSTLSQPRVVDKPKLQTSNVTSNPPMDNFIDQYLNVENANFNDTLSEKSSCTTQDTMSTQDSKLESVLEGLTILLHDLDAHQLPSIKSKIISMGGVAVNTRSYRGQINYVVVPIVFNEKSLSIKATIVSCLWIEDCYNHVEQTPVEYYHKPVIFSGSMPLKNCVISITNYTGSERYFLKEVSLLLGANFQDALSRKSKPEDNIMVTTHLICSTPEGPKYEASVKWGVPVVSKEWLLKCVSCKRRLPEDKFPIVSNANNSTLTNSTVSSTSKVKNDSHNNSSTSFTQKLTILAMQENDVDSELAIPLKDTEDDIEPPLKKKCSMEIMIPTSQVVGSPSNKYTPAIARLKSSCTTPVASNSFIENLKTPETPYGQIFYNDPVTPETKKKWKKWIETLPDGPDELSQPKLKNRNSTPLTELKRQIWNKSLHLHANTNQKEETNEISSINANSNDTLKSPSLSYRSPVVANSSLHNISQISKTQNNKSNTVSPNIDTKQQSLDKQEFRRTIEQLQQDLCASREPEFPLSRTESESQDDYARNSLFKERVVESSQQCSVGWEDPTEQQEKARLKRLSECNKKFILTSVNSSDRQKYENAIEKLGAQVLRSAMFCEDVTHVLMHQPSRSEKYLCSLASGKWILHPSYIDDCLEENCFLPEDKYEWGNPSSDLSLSTPLHGAGYRWRSKICSGKTAAFSGMRAVLMTSENRYQALTRLIRAGGGVILDKKELLQSTHCIVDQGYGNIPVPLNEIAVKGILLLPAPFLADFLIKDPAPDPLKYLIPEYLAFYNRLAPNT</sequence>
<accession>A0AAV0VJ28</accession>
<dbReference type="CDD" id="cd17718">
    <property type="entry name" value="BRCT_TopBP1_rpt3"/>
    <property type="match status" value="1"/>
</dbReference>
<dbReference type="InterPro" id="IPR059215">
    <property type="entry name" value="BRCT2_TopBP1-like"/>
</dbReference>
<feature type="domain" description="BRCT" evidence="3">
    <location>
        <begin position="381"/>
        <end position="471"/>
    </location>
</feature>
<keyword evidence="1" id="KW-0677">Repeat</keyword>